<dbReference type="RefSeq" id="WP_091697606.1">
    <property type="nucleotide sequence ID" value="NZ_FPCG01000007.1"/>
</dbReference>
<evidence type="ECO:0000256" key="1">
    <source>
        <dbReference type="SAM" id="MobiDB-lite"/>
    </source>
</evidence>
<feature type="region of interest" description="Disordered" evidence="1">
    <location>
        <begin position="218"/>
        <end position="248"/>
    </location>
</feature>
<sequence>MRIEIFSDVGCPWCFIGKRRFERALAQFPHRDQVEVEWKSYQLDPSLPEHDARSEVEYLTQAKGMPEGQVRQMLGHVTAQALDENLHYDFDSLVVANSWKAHRLIQRAKAVSLAAAEELEEQLFSAHFERGEDIGSEQVLAELGQAAGLTAEQVGEALSDSSWEDRVRADLQEARALGVTGVPFFVLDRKYGISGAQPTELFAQALEQAWAEHQPLQMVSPTAGPGQGPDDGPQAGLDGQVCGPEGCD</sequence>
<dbReference type="Proteomes" id="UP000198881">
    <property type="component" value="Unassembled WGS sequence"/>
</dbReference>
<name>A0A1I7MN86_9MICC</name>
<organism evidence="3 4">
    <name type="scientific">Micrococcus terreus</name>
    <dbReference type="NCBI Taxonomy" id="574650"/>
    <lineage>
        <taxon>Bacteria</taxon>
        <taxon>Bacillati</taxon>
        <taxon>Actinomycetota</taxon>
        <taxon>Actinomycetes</taxon>
        <taxon>Micrococcales</taxon>
        <taxon>Micrococcaceae</taxon>
        <taxon>Micrococcus</taxon>
    </lineage>
</organism>
<feature type="compositionally biased region" description="Low complexity" evidence="1">
    <location>
        <begin position="228"/>
        <end position="240"/>
    </location>
</feature>
<evidence type="ECO:0000259" key="2">
    <source>
        <dbReference type="Pfam" id="PF01323"/>
    </source>
</evidence>
<dbReference type="GO" id="GO:0016491">
    <property type="term" value="F:oxidoreductase activity"/>
    <property type="evidence" value="ECO:0007669"/>
    <property type="project" value="InterPro"/>
</dbReference>
<accession>A0A1I7MN86</accession>
<dbReference type="InterPro" id="IPR001853">
    <property type="entry name" value="DSBA-like_thioredoxin_dom"/>
</dbReference>
<proteinExistence type="predicted"/>
<keyword evidence="3" id="KW-0413">Isomerase</keyword>
<dbReference type="Pfam" id="PF01323">
    <property type="entry name" value="DSBA"/>
    <property type="match status" value="1"/>
</dbReference>
<protein>
    <submittedName>
        <fullName evidence="3">Predicted dithiol-disulfide isomerase, DsbA family</fullName>
    </submittedName>
</protein>
<dbReference type="EMBL" id="FPCG01000007">
    <property type="protein sequence ID" value="SFV23373.1"/>
    <property type="molecule type" value="Genomic_DNA"/>
</dbReference>
<reference evidence="3 4" key="1">
    <citation type="submission" date="2016-10" db="EMBL/GenBank/DDBJ databases">
        <authorList>
            <person name="de Groot N.N."/>
        </authorList>
    </citation>
    <scope>NUCLEOTIDE SEQUENCE [LARGE SCALE GENOMIC DNA]</scope>
    <source>
        <strain evidence="3 4">CGMCC 1.7054</strain>
    </source>
</reference>
<dbReference type="Gene3D" id="3.40.30.10">
    <property type="entry name" value="Glutaredoxin"/>
    <property type="match status" value="1"/>
</dbReference>
<dbReference type="GO" id="GO:0016853">
    <property type="term" value="F:isomerase activity"/>
    <property type="evidence" value="ECO:0007669"/>
    <property type="project" value="UniProtKB-KW"/>
</dbReference>
<feature type="domain" description="DSBA-like thioredoxin" evidence="2">
    <location>
        <begin position="3"/>
        <end position="206"/>
    </location>
</feature>
<dbReference type="CDD" id="cd03024">
    <property type="entry name" value="DsbA_FrnE"/>
    <property type="match status" value="1"/>
</dbReference>
<dbReference type="InterPro" id="IPR036249">
    <property type="entry name" value="Thioredoxin-like_sf"/>
</dbReference>
<dbReference type="OrthoDB" id="9799122at2"/>
<keyword evidence="4" id="KW-1185">Reference proteome</keyword>
<gene>
    <name evidence="3" type="ORF">SAMN04487966_10732</name>
</gene>
<evidence type="ECO:0000313" key="3">
    <source>
        <dbReference type="EMBL" id="SFV23373.1"/>
    </source>
</evidence>
<evidence type="ECO:0000313" key="4">
    <source>
        <dbReference type="Proteomes" id="UP000198881"/>
    </source>
</evidence>
<dbReference type="AlphaFoldDB" id="A0A1I7MN86"/>
<dbReference type="PANTHER" id="PTHR13887">
    <property type="entry name" value="GLUTATHIONE S-TRANSFERASE KAPPA"/>
    <property type="match status" value="1"/>
</dbReference>
<dbReference type="SUPFAM" id="SSF52833">
    <property type="entry name" value="Thioredoxin-like"/>
    <property type="match status" value="1"/>
</dbReference>
<dbReference type="PANTHER" id="PTHR13887:SF41">
    <property type="entry name" value="THIOREDOXIN SUPERFAMILY PROTEIN"/>
    <property type="match status" value="1"/>
</dbReference>
<dbReference type="STRING" id="574650.SAMN04487966_10732"/>